<dbReference type="RefSeq" id="WP_095723408.1">
    <property type="nucleotide sequence ID" value="NZ_NTFS01000259.1"/>
</dbReference>
<dbReference type="InterPro" id="IPR047810">
    <property type="entry name" value="PatD-like"/>
</dbReference>
<comment type="caution">
    <text evidence="1">The sequence shown here is derived from an EMBL/GenBank/DDBJ whole genome shotgun (WGS) entry which is preliminary data.</text>
</comment>
<dbReference type="OrthoDB" id="583449at2"/>
<dbReference type="Proteomes" id="UP000218238">
    <property type="component" value="Unassembled WGS sequence"/>
</dbReference>
<organism evidence="1 2">
    <name type="scientific">Brunnivagina elsteri CCALA 953</name>
    <dbReference type="NCBI Taxonomy" id="987040"/>
    <lineage>
        <taxon>Bacteria</taxon>
        <taxon>Bacillati</taxon>
        <taxon>Cyanobacteriota</taxon>
        <taxon>Cyanophyceae</taxon>
        <taxon>Nostocales</taxon>
        <taxon>Calotrichaceae</taxon>
        <taxon>Brunnivagina</taxon>
    </lineage>
</organism>
<evidence type="ECO:0000313" key="2">
    <source>
        <dbReference type="Proteomes" id="UP000218238"/>
    </source>
</evidence>
<accession>A0A2A2TEU5</accession>
<dbReference type="NCBIfam" id="NF037954">
    <property type="entry name" value="het_cyst_PatD"/>
    <property type="match status" value="1"/>
</dbReference>
<sequence length="112" mass="12781">MSLNQDKYHTFAALLQDLRHDAASQLTVAEIRQRQVLLQQFFQEEIVPLANEESREQMFRTEISKQLRLLGVDVSFLAGASQPATIETRLKTICDRITTLIRYCEAVLGNGE</sequence>
<protein>
    <recommendedName>
        <fullName evidence="3">Heterocyst frequency control protein PatD</fullName>
    </recommendedName>
</protein>
<keyword evidence="2" id="KW-1185">Reference proteome</keyword>
<evidence type="ECO:0008006" key="3">
    <source>
        <dbReference type="Google" id="ProtNLM"/>
    </source>
</evidence>
<proteinExistence type="predicted"/>
<name>A0A2A2TEU5_9CYAN</name>
<dbReference type="EMBL" id="NTFS01000259">
    <property type="protein sequence ID" value="PAX52274.1"/>
    <property type="molecule type" value="Genomic_DNA"/>
</dbReference>
<evidence type="ECO:0000313" key="1">
    <source>
        <dbReference type="EMBL" id="PAX52274.1"/>
    </source>
</evidence>
<dbReference type="AlphaFoldDB" id="A0A2A2TEU5"/>
<gene>
    <name evidence="1" type="ORF">CK510_20195</name>
</gene>
<reference evidence="1 2" key="1">
    <citation type="submission" date="2017-08" db="EMBL/GenBank/DDBJ databases">
        <title>Draft genome sequence of filamentous cyanobacterium Calothrix elsteri CCALA 953.</title>
        <authorList>
            <person name="Gagunashvili A.N."/>
            <person name="Elster J."/>
            <person name="Andresson O.S."/>
        </authorList>
    </citation>
    <scope>NUCLEOTIDE SEQUENCE [LARGE SCALE GENOMIC DNA]</scope>
    <source>
        <strain evidence="1 2">CCALA 953</strain>
    </source>
</reference>